<dbReference type="InterPro" id="IPR016187">
    <property type="entry name" value="CTDL_fold"/>
</dbReference>
<dbReference type="Pfam" id="PF00059">
    <property type="entry name" value="Lectin_C"/>
    <property type="match status" value="1"/>
</dbReference>
<feature type="domain" description="C-type lectin" evidence="9">
    <location>
        <begin position="305"/>
        <end position="418"/>
    </location>
</feature>
<dbReference type="CDD" id="cd00037">
    <property type="entry name" value="CLECT"/>
    <property type="match status" value="1"/>
</dbReference>
<evidence type="ECO:0000256" key="6">
    <source>
        <dbReference type="ARBA" id="ARBA00022833"/>
    </source>
</evidence>
<dbReference type="GO" id="GO:0005886">
    <property type="term" value="C:plasma membrane"/>
    <property type="evidence" value="ECO:0007669"/>
    <property type="project" value="TreeGrafter"/>
</dbReference>
<dbReference type="InterPro" id="IPR016186">
    <property type="entry name" value="C-type_lectin-like/link_sf"/>
</dbReference>
<comment type="similarity">
    <text evidence="2">Belongs to the peptidase M13 family.</text>
</comment>
<sequence length="1163" mass="129843">MRQASRSPHDICSHNGPNRTAYLNATYLFQKQHPISIWEVFSGSASARSDFARDDIRLRLKEGVQGDDCVHGSYNDCMRCFSRVRASIGRLSDAYAVFSKTLHRFDCMQAVDTATATRPFSPNGSCEHCKTWYGRWLLVHLVDVWERPPCINWCYYAQLACPHLATSKVVDYAGHPSFQCRDMHIPVGDALDAYSCNCVHPCDVRGVVSLNTSSRAGNKRSGNDFFAANEHCNARRRSCKNTAHDRMRTGNAGLRSSTNEALRPSIATTTQLLLASLLIGMRLIVGLALFCTTWALNCPNNSQEFNGYCYQALTSLPSDYDTADSYCAKKGMANSHLASVMNMFENLFIARLLPAGAQAYLGAKQVSNNTYAWADGLPFAFNNIDTTKPSGGDCLLLDKDSGKWLRVDCSRPQAFVCQITATDPPVISNNTQWKDAANYLLRGMDPTANPCEDFYQFTCGTYLNNTILNGRPRIGVYGESQTHVNNDTARALDSVTSSSSLTERITKAAYQACVYNYGQDNVDDKSKQIYTEMTNAFGIPELPLFMDPTAMFSIPSTQIWSAVGYYEGTHALGSLLFSWSTVDYQNITQNALFMNQPGLPLPRDYYVLPQFLTIMEAHVQEYAQLISMWAKALGKTVKPENIQQIAADAVNFEIAIALASWPDEEQRNYKQMYNPYTLNKLMSAYPTVEWTAYLNKLLQNAGLTSNIFSTDEVIVSQPSYFAWLNSLFAGKQFPSSTIVNWISIQALYDSADFLAGDFLKLAEENNRLPYLMQHGVGLTRVGAREGRRKFDDIGDMCLDLIMAYMPYGPGYVYVKQVGETVRQATVKDVSQQTTNIIDSFKGMIDTLGWMTPGSKSNAYIKAAGLIKNVGWPDMFKDFKDTSDLDKYHQDYAPIADLDQTKFWDIQKILKAGMETRESLRPLSEPADRKNFIQSPAMVNAWYQPERNSITFPFAAFNAPYYNLNWPQAFNYGGQGGTGGHELTHGYDDEGVQFGPDGSLSNCDAFHCGWMDMNSTSGFTDMAQASFLYSTQCCPVKTGNVHCANGATTQGENIADLGGQEASYRAYRKYVKETLGGVEEPRLPGLEEYTPNQIFWITYGFSWCMKQSTDSLVKQMLTNPHAPASCRTNNVMQDIPEFGVDFSCPRGSTMYPQDNNRCKVWVGA</sequence>
<dbReference type="EMBL" id="CATQJA010002665">
    <property type="protein sequence ID" value="CAJ0583999.1"/>
    <property type="molecule type" value="Genomic_DNA"/>
</dbReference>
<dbReference type="GO" id="GO:0004222">
    <property type="term" value="F:metalloendopeptidase activity"/>
    <property type="evidence" value="ECO:0007669"/>
    <property type="project" value="InterPro"/>
</dbReference>
<keyword evidence="6" id="KW-0862">Zinc</keyword>
<accession>A0AA36GAJ1</accession>
<dbReference type="SUPFAM" id="SSF56436">
    <property type="entry name" value="C-type lectin-like"/>
    <property type="match status" value="1"/>
</dbReference>
<dbReference type="AlphaFoldDB" id="A0AA36GAJ1"/>
<dbReference type="SUPFAM" id="SSF55486">
    <property type="entry name" value="Metalloproteases ('zincins'), catalytic domain"/>
    <property type="match status" value="1"/>
</dbReference>
<dbReference type="GO" id="GO:0046872">
    <property type="term" value="F:metal ion binding"/>
    <property type="evidence" value="ECO:0007669"/>
    <property type="project" value="UniProtKB-KW"/>
</dbReference>
<dbReference type="Pfam" id="PF05649">
    <property type="entry name" value="Peptidase_M13_N"/>
    <property type="match status" value="1"/>
</dbReference>
<dbReference type="Proteomes" id="UP001177023">
    <property type="component" value="Unassembled WGS sequence"/>
</dbReference>
<feature type="non-terminal residue" evidence="10">
    <location>
        <position position="1"/>
    </location>
</feature>
<evidence type="ECO:0000256" key="7">
    <source>
        <dbReference type="ARBA" id="ARBA00023049"/>
    </source>
</evidence>
<dbReference type="PANTHER" id="PTHR11733">
    <property type="entry name" value="ZINC METALLOPROTEASE FAMILY M13 NEPRILYSIN-RELATED"/>
    <property type="match status" value="1"/>
</dbReference>
<dbReference type="PROSITE" id="PS51885">
    <property type="entry name" value="NEPRILYSIN"/>
    <property type="match status" value="1"/>
</dbReference>
<keyword evidence="8" id="KW-1015">Disulfide bond</keyword>
<evidence type="ECO:0000256" key="5">
    <source>
        <dbReference type="ARBA" id="ARBA00022801"/>
    </source>
</evidence>
<dbReference type="PANTHER" id="PTHR11733:SF188">
    <property type="entry name" value="NEPRILYSIN"/>
    <property type="match status" value="1"/>
</dbReference>
<evidence type="ECO:0000313" key="11">
    <source>
        <dbReference type="Proteomes" id="UP001177023"/>
    </source>
</evidence>
<keyword evidence="3" id="KW-0645">Protease</keyword>
<evidence type="ECO:0000256" key="8">
    <source>
        <dbReference type="ARBA" id="ARBA00023157"/>
    </source>
</evidence>
<evidence type="ECO:0000256" key="2">
    <source>
        <dbReference type="ARBA" id="ARBA00007357"/>
    </source>
</evidence>
<evidence type="ECO:0000259" key="9">
    <source>
        <dbReference type="PROSITE" id="PS50041"/>
    </source>
</evidence>
<dbReference type="PRINTS" id="PR00786">
    <property type="entry name" value="NEPRILYSIN"/>
</dbReference>
<dbReference type="Pfam" id="PF01431">
    <property type="entry name" value="Peptidase_M13"/>
    <property type="match status" value="1"/>
</dbReference>
<dbReference type="Gene3D" id="1.10.1380.10">
    <property type="entry name" value="Neutral endopeptidase , domain2"/>
    <property type="match status" value="1"/>
</dbReference>
<dbReference type="InterPro" id="IPR024079">
    <property type="entry name" value="MetalloPept_cat_dom_sf"/>
</dbReference>
<organism evidence="10 11">
    <name type="scientific">Mesorhabditis spiculigera</name>
    <dbReference type="NCBI Taxonomy" id="96644"/>
    <lineage>
        <taxon>Eukaryota</taxon>
        <taxon>Metazoa</taxon>
        <taxon>Ecdysozoa</taxon>
        <taxon>Nematoda</taxon>
        <taxon>Chromadorea</taxon>
        <taxon>Rhabditida</taxon>
        <taxon>Rhabditina</taxon>
        <taxon>Rhabditomorpha</taxon>
        <taxon>Rhabditoidea</taxon>
        <taxon>Rhabditidae</taxon>
        <taxon>Mesorhabditinae</taxon>
        <taxon>Mesorhabditis</taxon>
    </lineage>
</organism>
<dbReference type="InterPro" id="IPR018497">
    <property type="entry name" value="Peptidase_M13_C"/>
</dbReference>
<protein>
    <recommendedName>
        <fullName evidence="9">C-type lectin domain-containing protein</fullName>
    </recommendedName>
</protein>
<keyword evidence="4" id="KW-0479">Metal-binding</keyword>
<dbReference type="InterPro" id="IPR042089">
    <property type="entry name" value="Peptidase_M13_dom_2"/>
</dbReference>
<evidence type="ECO:0000256" key="3">
    <source>
        <dbReference type="ARBA" id="ARBA00022670"/>
    </source>
</evidence>
<dbReference type="PROSITE" id="PS00615">
    <property type="entry name" value="C_TYPE_LECTIN_1"/>
    <property type="match status" value="1"/>
</dbReference>
<comment type="caution">
    <text evidence="10">The sequence shown here is derived from an EMBL/GenBank/DDBJ whole genome shotgun (WGS) entry which is preliminary data.</text>
</comment>
<dbReference type="SMART" id="SM00034">
    <property type="entry name" value="CLECT"/>
    <property type="match status" value="1"/>
</dbReference>
<dbReference type="InterPro" id="IPR000718">
    <property type="entry name" value="Peptidase_M13"/>
</dbReference>
<keyword evidence="7" id="KW-0482">Metalloprotease</keyword>
<dbReference type="InterPro" id="IPR001304">
    <property type="entry name" value="C-type_lectin-like"/>
</dbReference>
<reference evidence="10" key="1">
    <citation type="submission" date="2023-06" db="EMBL/GenBank/DDBJ databases">
        <authorList>
            <person name="Delattre M."/>
        </authorList>
    </citation>
    <scope>NUCLEOTIDE SEQUENCE</scope>
    <source>
        <strain evidence="10">AF72</strain>
    </source>
</reference>
<dbReference type="PROSITE" id="PS50041">
    <property type="entry name" value="C_TYPE_LECTIN_2"/>
    <property type="match status" value="1"/>
</dbReference>
<dbReference type="InterPro" id="IPR008753">
    <property type="entry name" value="Peptidase_M13_N"/>
</dbReference>
<comment type="cofactor">
    <cofactor evidence="1">
        <name>Zn(2+)</name>
        <dbReference type="ChEBI" id="CHEBI:29105"/>
    </cofactor>
</comment>
<evidence type="ECO:0000256" key="1">
    <source>
        <dbReference type="ARBA" id="ARBA00001947"/>
    </source>
</evidence>
<dbReference type="GO" id="GO:0016485">
    <property type="term" value="P:protein processing"/>
    <property type="evidence" value="ECO:0007669"/>
    <property type="project" value="TreeGrafter"/>
</dbReference>
<name>A0AA36GAJ1_9BILA</name>
<proteinExistence type="inferred from homology"/>
<dbReference type="InterPro" id="IPR018378">
    <property type="entry name" value="C-type_lectin_CS"/>
</dbReference>
<evidence type="ECO:0000256" key="4">
    <source>
        <dbReference type="ARBA" id="ARBA00022723"/>
    </source>
</evidence>
<evidence type="ECO:0000313" key="10">
    <source>
        <dbReference type="EMBL" id="CAJ0583999.1"/>
    </source>
</evidence>
<keyword evidence="11" id="KW-1185">Reference proteome</keyword>
<dbReference type="Gene3D" id="3.10.100.10">
    <property type="entry name" value="Mannose-Binding Protein A, subunit A"/>
    <property type="match status" value="1"/>
</dbReference>
<gene>
    <name evidence="10" type="ORF">MSPICULIGERA_LOCUS22067</name>
</gene>
<dbReference type="Gene3D" id="3.40.390.10">
    <property type="entry name" value="Collagenase (Catalytic Domain)"/>
    <property type="match status" value="1"/>
</dbReference>
<keyword evidence="5" id="KW-0378">Hydrolase</keyword>
<dbReference type="CDD" id="cd08662">
    <property type="entry name" value="M13"/>
    <property type="match status" value="1"/>
</dbReference>